<dbReference type="GO" id="GO:0008168">
    <property type="term" value="F:methyltransferase activity"/>
    <property type="evidence" value="ECO:0007669"/>
    <property type="project" value="UniProtKB-KW"/>
</dbReference>
<dbReference type="RefSeq" id="WP_088854643.1">
    <property type="nucleotide sequence ID" value="NZ_CP015102.1"/>
</dbReference>
<organism evidence="2 3">
    <name type="scientific">Thermococcus pacificus</name>
    <dbReference type="NCBI Taxonomy" id="71998"/>
    <lineage>
        <taxon>Archaea</taxon>
        <taxon>Methanobacteriati</taxon>
        <taxon>Methanobacteriota</taxon>
        <taxon>Thermococci</taxon>
        <taxon>Thermococcales</taxon>
        <taxon>Thermococcaceae</taxon>
        <taxon>Thermococcus</taxon>
    </lineage>
</organism>
<dbReference type="EMBL" id="CP015102">
    <property type="protein sequence ID" value="ASJ07397.1"/>
    <property type="molecule type" value="Genomic_DNA"/>
</dbReference>
<keyword evidence="2" id="KW-0489">Methyltransferase</keyword>
<dbReference type="AlphaFoldDB" id="A0A218P9D0"/>
<feature type="domain" description="DUF3216" evidence="1">
    <location>
        <begin position="8"/>
        <end position="99"/>
    </location>
</feature>
<proteinExistence type="predicted"/>
<protein>
    <submittedName>
        <fullName evidence="2">Methyltransferase</fullName>
    </submittedName>
</protein>
<name>A0A218P9D0_9EURY</name>
<reference evidence="2 3" key="1">
    <citation type="submission" date="2016-04" db="EMBL/GenBank/DDBJ databases">
        <title>Complete genome sequence of Thermococcus pacificus type strain P4.</title>
        <authorList>
            <person name="Oger P.M."/>
        </authorList>
    </citation>
    <scope>NUCLEOTIDE SEQUENCE [LARGE SCALE GENOMIC DNA]</scope>
    <source>
        <strain evidence="2 3">P-4</strain>
    </source>
</reference>
<gene>
    <name evidence="2" type="ORF">A3L08_08735</name>
</gene>
<dbReference type="Pfam" id="PF11505">
    <property type="entry name" value="DUF3216"/>
    <property type="match status" value="1"/>
</dbReference>
<sequence>MAVEAPEVEEVKKLLEELEEEALLARLESFVRLNEGLESKKGKEFIEVSILGFLEGILTVLRGKYPGKEDVEALYRKVKGRREELDEQFRKPRIPYLEEE</sequence>
<dbReference type="InterPro" id="IPR038317">
    <property type="entry name" value="Pf1176-like_sf"/>
</dbReference>
<dbReference type="KEGG" id="tpaf:A3L08_08735"/>
<keyword evidence="2" id="KW-0808">Transferase</keyword>
<dbReference type="InterPro" id="IPR023108">
    <property type="entry name" value="DUF3216"/>
</dbReference>
<accession>A0A218P9D0</accession>
<evidence type="ECO:0000259" key="1">
    <source>
        <dbReference type="Pfam" id="PF11505"/>
    </source>
</evidence>
<dbReference type="Proteomes" id="UP000197418">
    <property type="component" value="Chromosome"/>
</dbReference>
<dbReference type="Gene3D" id="1.20.120.460">
    <property type="entry name" value="protein pf1176 like"/>
    <property type="match status" value="1"/>
</dbReference>
<evidence type="ECO:0000313" key="2">
    <source>
        <dbReference type="EMBL" id="ASJ07397.1"/>
    </source>
</evidence>
<dbReference type="GeneID" id="33316353"/>
<dbReference type="OrthoDB" id="101602at2157"/>
<keyword evidence="3" id="KW-1185">Reference proteome</keyword>
<evidence type="ECO:0000313" key="3">
    <source>
        <dbReference type="Proteomes" id="UP000197418"/>
    </source>
</evidence>
<dbReference type="GO" id="GO:0032259">
    <property type="term" value="P:methylation"/>
    <property type="evidence" value="ECO:0007669"/>
    <property type="project" value="UniProtKB-KW"/>
</dbReference>